<comment type="caution">
    <text evidence="1">The sequence shown here is derived from an EMBL/GenBank/DDBJ whole genome shotgun (WGS) entry which is preliminary data.</text>
</comment>
<accession>A0ABP4A1C9</accession>
<dbReference type="Proteomes" id="UP001500542">
    <property type="component" value="Unassembled WGS sequence"/>
</dbReference>
<reference evidence="2" key="1">
    <citation type="journal article" date="2019" name="Int. J. Syst. Evol. Microbiol.">
        <title>The Global Catalogue of Microorganisms (GCM) 10K type strain sequencing project: providing services to taxonomists for standard genome sequencing and annotation.</title>
        <authorList>
            <consortium name="The Broad Institute Genomics Platform"/>
            <consortium name="The Broad Institute Genome Sequencing Center for Infectious Disease"/>
            <person name="Wu L."/>
            <person name="Ma J."/>
        </authorList>
    </citation>
    <scope>NUCLEOTIDE SEQUENCE [LARGE SCALE GENOMIC DNA]</scope>
    <source>
        <strain evidence="2">JCM 10977</strain>
    </source>
</reference>
<protein>
    <recommendedName>
        <fullName evidence="3">SRPBCC family protein</fullName>
    </recommendedName>
</protein>
<evidence type="ECO:0000313" key="2">
    <source>
        <dbReference type="Proteomes" id="UP001500542"/>
    </source>
</evidence>
<evidence type="ECO:0008006" key="3">
    <source>
        <dbReference type="Google" id="ProtNLM"/>
    </source>
</evidence>
<sequence>MTLFLLSRTGDYTLALQPPLSHQYDPLVIARARTWRGGFRRRIIGSMGWYVVRIQVRMGWPASASELHEIRYAGRRLPWPMRLRADLCFVHGDVEFTLRTRSQTPAMAIQQVRLALPMLRLRRELVRQIDVRRLHPLPSHRELLATWMPPPDRPRLVRRRSVGR</sequence>
<keyword evidence="2" id="KW-1185">Reference proteome</keyword>
<proteinExistence type="predicted"/>
<evidence type="ECO:0000313" key="1">
    <source>
        <dbReference type="EMBL" id="GAA0929212.1"/>
    </source>
</evidence>
<gene>
    <name evidence="1" type="ORF">GCM10009554_11390</name>
</gene>
<organism evidence="1 2">
    <name type="scientific">Kribbella koreensis</name>
    <dbReference type="NCBI Taxonomy" id="57909"/>
    <lineage>
        <taxon>Bacteria</taxon>
        <taxon>Bacillati</taxon>
        <taxon>Actinomycetota</taxon>
        <taxon>Actinomycetes</taxon>
        <taxon>Propionibacteriales</taxon>
        <taxon>Kribbellaceae</taxon>
        <taxon>Kribbella</taxon>
    </lineage>
</organism>
<name>A0ABP4A1C9_9ACTN</name>
<dbReference type="EMBL" id="BAAAHK010000003">
    <property type="protein sequence ID" value="GAA0929212.1"/>
    <property type="molecule type" value="Genomic_DNA"/>
</dbReference>